<dbReference type="EMBL" id="DACUGV010000001">
    <property type="protein sequence ID" value="HAT7591560.1"/>
    <property type="molecule type" value="Genomic_DNA"/>
</dbReference>
<dbReference type="InterPro" id="IPR001126">
    <property type="entry name" value="UmuC"/>
</dbReference>
<dbReference type="InterPro" id="IPR043502">
    <property type="entry name" value="DNA/RNA_pol_sf"/>
</dbReference>
<dbReference type="FunFam" id="3.30.70.270:FF:000012">
    <property type="entry name" value="DNA polymerase V subunit"/>
    <property type="match status" value="1"/>
</dbReference>
<dbReference type="Pfam" id="PF00817">
    <property type="entry name" value="IMS"/>
    <property type="match status" value="1"/>
</dbReference>
<evidence type="ECO:0000256" key="4">
    <source>
        <dbReference type="ARBA" id="ARBA00023204"/>
    </source>
</evidence>
<dbReference type="Gene3D" id="1.10.150.20">
    <property type="entry name" value="5' to 3' exonuclease, C-terminal subdomain"/>
    <property type="match status" value="1"/>
</dbReference>
<evidence type="ECO:0000313" key="9">
    <source>
        <dbReference type="Proteomes" id="UP000867745"/>
    </source>
</evidence>
<dbReference type="InterPro" id="IPR025188">
    <property type="entry name" value="DUF4113"/>
</dbReference>
<dbReference type="GO" id="GO:0009432">
    <property type="term" value="P:SOS response"/>
    <property type="evidence" value="ECO:0007669"/>
    <property type="project" value="UniProtKB-KW"/>
</dbReference>
<reference evidence="8" key="1">
    <citation type="journal article" date="2018" name="Genome Biol.">
        <title>SKESA: strategic k-mer extension for scrupulous assemblies.</title>
        <authorList>
            <person name="Souvorov A."/>
            <person name="Agarwala R."/>
            <person name="Lipman D.J."/>
        </authorList>
    </citation>
    <scope>NUCLEOTIDE SEQUENCE</scope>
    <source>
        <strain evidence="8">RS189</strain>
    </source>
</reference>
<proteinExistence type="inferred from homology"/>
<evidence type="ECO:0000256" key="5">
    <source>
        <dbReference type="ARBA" id="ARBA00023236"/>
    </source>
</evidence>
<dbReference type="FunFam" id="1.10.150.20:FF:000045">
    <property type="entry name" value="DNA polymerase V subunit"/>
    <property type="match status" value="1"/>
</dbReference>
<dbReference type="Gene3D" id="3.30.70.270">
    <property type="match status" value="1"/>
</dbReference>
<dbReference type="InterPro" id="IPR043128">
    <property type="entry name" value="Rev_trsase/Diguanyl_cyclase"/>
</dbReference>
<dbReference type="CDD" id="cd01700">
    <property type="entry name" value="PolY_Pol_V_umuC"/>
    <property type="match status" value="1"/>
</dbReference>
<comment type="caution">
    <text evidence="8">The sequence shown here is derived from an EMBL/GenBank/DDBJ whole genome shotgun (WGS) entry which is preliminary data.</text>
</comment>
<dbReference type="AlphaFoldDB" id="A0AA37Z8K2"/>
<evidence type="ECO:0000313" key="8">
    <source>
        <dbReference type="EMBL" id="HAT7591560.1"/>
    </source>
</evidence>
<dbReference type="PANTHER" id="PTHR11076">
    <property type="entry name" value="DNA REPAIR POLYMERASE UMUC / TRANSFERASE FAMILY MEMBER"/>
    <property type="match status" value="1"/>
</dbReference>
<dbReference type="FunFam" id="3.40.1170.60:FF:000010">
    <property type="entry name" value="DNA polymerase V subunit"/>
    <property type="match status" value="1"/>
</dbReference>
<dbReference type="GO" id="GO:0003887">
    <property type="term" value="F:DNA-directed DNA polymerase activity"/>
    <property type="evidence" value="ECO:0007669"/>
    <property type="project" value="TreeGrafter"/>
</dbReference>
<dbReference type="Gene3D" id="3.40.1170.60">
    <property type="match status" value="1"/>
</dbReference>
<protein>
    <recommendedName>
        <fullName evidence="6">Protein UmuC</fullName>
    </recommendedName>
</protein>
<dbReference type="GO" id="GO:0003684">
    <property type="term" value="F:damaged DNA binding"/>
    <property type="evidence" value="ECO:0007669"/>
    <property type="project" value="InterPro"/>
</dbReference>
<keyword evidence="3" id="KW-0741">SOS mutagenesis</keyword>
<dbReference type="SUPFAM" id="SSF56672">
    <property type="entry name" value="DNA/RNA polymerases"/>
    <property type="match status" value="1"/>
</dbReference>
<dbReference type="PROSITE" id="PS50173">
    <property type="entry name" value="UMUC"/>
    <property type="match status" value="1"/>
</dbReference>
<evidence type="ECO:0000256" key="1">
    <source>
        <dbReference type="ARBA" id="ARBA00010945"/>
    </source>
</evidence>
<keyword evidence="5" id="KW-0742">SOS response</keyword>
<gene>
    <name evidence="8" type="ORF">JAW44_001270</name>
</gene>
<evidence type="ECO:0000259" key="7">
    <source>
        <dbReference type="PROSITE" id="PS50173"/>
    </source>
</evidence>
<dbReference type="Pfam" id="PF13438">
    <property type="entry name" value="DUF4113"/>
    <property type="match status" value="1"/>
</dbReference>
<dbReference type="GO" id="GO:0006281">
    <property type="term" value="P:DNA repair"/>
    <property type="evidence" value="ECO:0007669"/>
    <property type="project" value="UniProtKB-KW"/>
</dbReference>
<dbReference type="InterPro" id="IPR036775">
    <property type="entry name" value="DNA_pol_Y-fam_lit_finger_sf"/>
</dbReference>
<reference evidence="8" key="2">
    <citation type="submission" date="2020-11" db="EMBL/GenBank/DDBJ databases">
        <authorList>
            <consortium name="NCBI Pathogen Detection Project"/>
        </authorList>
    </citation>
    <scope>NUCLEOTIDE SEQUENCE</scope>
    <source>
        <strain evidence="8">RS189</strain>
    </source>
</reference>
<dbReference type="Pfam" id="PF11799">
    <property type="entry name" value="IMS_C"/>
    <property type="match status" value="1"/>
</dbReference>
<dbReference type="InterPro" id="IPR050116">
    <property type="entry name" value="DNA_polymerase-Y"/>
</dbReference>
<dbReference type="SUPFAM" id="SSF100879">
    <property type="entry name" value="Lesion bypass DNA polymerase (Y-family), little finger domain"/>
    <property type="match status" value="1"/>
</dbReference>
<keyword evidence="4" id="KW-0234">DNA repair</keyword>
<name>A0AA37Z8K2_9ENTR</name>
<dbReference type="InterPro" id="IPR017961">
    <property type="entry name" value="DNA_pol_Y-fam_little_finger"/>
</dbReference>
<evidence type="ECO:0000256" key="2">
    <source>
        <dbReference type="ARBA" id="ARBA00022763"/>
    </source>
</evidence>
<dbReference type="GO" id="GO:0042276">
    <property type="term" value="P:error-prone translesion synthesis"/>
    <property type="evidence" value="ECO:0007669"/>
    <property type="project" value="TreeGrafter"/>
</dbReference>
<dbReference type="NCBIfam" id="NF002955">
    <property type="entry name" value="PRK03609.1"/>
    <property type="match status" value="1"/>
</dbReference>
<dbReference type="PANTHER" id="PTHR11076:SF34">
    <property type="entry name" value="PROTEIN UMUC"/>
    <property type="match status" value="1"/>
</dbReference>
<dbReference type="Gene3D" id="3.30.1490.100">
    <property type="entry name" value="DNA polymerase, Y-family, little finger domain"/>
    <property type="match status" value="1"/>
</dbReference>
<dbReference type="GO" id="GO:0005829">
    <property type="term" value="C:cytosol"/>
    <property type="evidence" value="ECO:0007669"/>
    <property type="project" value="TreeGrafter"/>
</dbReference>
<dbReference type="Proteomes" id="UP000867745">
    <property type="component" value="Unassembled WGS sequence"/>
</dbReference>
<evidence type="ECO:0000256" key="3">
    <source>
        <dbReference type="ARBA" id="ARBA00023199"/>
    </source>
</evidence>
<evidence type="ECO:0000256" key="6">
    <source>
        <dbReference type="ARBA" id="ARBA00068027"/>
    </source>
</evidence>
<comment type="similarity">
    <text evidence="1">Belongs to the DNA polymerase type-Y family.</text>
</comment>
<feature type="domain" description="UmuC" evidence="7">
    <location>
        <begin position="2"/>
        <end position="188"/>
    </location>
</feature>
<accession>A0AA37Z8K2</accession>
<sequence length="422" mass="47730">MFALVDVNSFYASCETAFRPDLKGRPVVVLSNNDGCVIARNAEAKRAGVKMGDPYFKQKDLFRRYGVVCFSSNYELYADMSSRVMSTLEAMSPRCEIYSIDEAFCDLTGVRNCRVLQEFGQELKDAVYQNTGLAVGVGIAQTKTLAKLANHAAKKWQRQTGGVVDLSNLDRQRKLMAALQVDEVWGVGRRISKKLEAMGIKTVLDLADTDIRFIRKHFNVVLERTVRELRGEPCLELEEFAPVKQEIVCSRSFGERITDYDAMRQAICSYASRAAEKLRGEHQYCRFISTFVKTSPFALNEPYYGNSASVKLLTPTQDSRDIIAAATRSLDAIWKDGHRYQKAGVMLGDFFSQGIAQLNLFDDNAPRRGSEKLMEVLDHLNAKEGKGALYFAGQGIQQQWAMKRWMLSPRYTTRYSDLLRVR</sequence>
<keyword evidence="2" id="KW-0227">DNA damage</keyword>
<organism evidence="8 9">
    <name type="scientific">Citrobacter werkmanii</name>
    <dbReference type="NCBI Taxonomy" id="67827"/>
    <lineage>
        <taxon>Bacteria</taxon>
        <taxon>Pseudomonadati</taxon>
        <taxon>Pseudomonadota</taxon>
        <taxon>Gammaproteobacteria</taxon>
        <taxon>Enterobacterales</taxon>
        <taxon>Enterobacteriaceae</taxon>
        <taxon>Citrobacter</taxon>
        <taxon>Citrobacter freundii complex</taxon>
    </lineage>
</organism>